<reference evidence="2" key="2">
    <citation type="journal article" date="2022" name="Hortic Res">
        <title>The genome of Dioscorea zingiberensis sheds light on the biosynthesis, origin and evolution of the medicinally important diosgenin saponins.</title>
        <authorList>
            <person name="Li Y."/>
            <person name="Tan C."/>
            <person name="Li Z."/>
            <person name="Guo J."/>
            <person name="Li S."/>
            <person name="Chen X."/>
            <person name="Wang C."/>
            <person name="Dai X."/>
            <person name="Yang H."/>
            <person name="Song W."/>
            <person name="Hou L."/>
            <person name="Xu J."/>
            <person name="Tong Z."/>
            <person name="Xu A."/>
            <person name="Yuan X."/>
            <person name="Wang W."/>
            <person name="Yang Q."/>
            <person name="Chen L."/>
            <person name="Sun Z."/>
            <person name="Wang K."/>
            <person name="Pan B."/>
            <person name="Chen J."/>
            <person name="Bao Y."/>
            <person name="Liu F."/>
            <person name="Qi X."/>
            <person name="Gang D.R."/>
            <person name="Wen J."/>
            <person name="Li J."/>
        </authorList>
    </citation>
    <scope>NUCLEOTIDE SEQUENCE</scope>
    <source>
        <strain evidence="2">Dzin_1.0</strain>
    </source>
</reference>
<protein>
    <submittedName>
        <fullName evidence="2">Uncharacterized protein</fullName>
    </submittedName>
</protein>
<gene>
    <name evidence="2" type="ORF">J5N97_006025</name>
</gene>
<dbReference type="Proteomes" id="UP001085076">
    <property type="component" value="Miscellaneous, Linkage group lg01"/>
</dbReference>
<keyword evidence="3" id="KW-1185">Reference proteome</keyword>
<dbReference type="AlphaFoldDB" id="A0A9D5DAT9"/>
<evidence type="ECO:0000313" key="3">
    <source>
        <dbReference type="Proteomes" id="UP001085076"/>
    </source>
</evidence>
<proteinExistence type="predicted"/>
<organism evidence="2 3">
    <name type="scientific">Dioscorea zingiberensis</name>
    <dbReference type="NCBI Taxonomy" id="325984"/>
    <lineage>
        <taxon>Eukaryota</taxon>
        <taxon>Viridiplantae</taxon>
        <taxon>Streptophyta</taxon>
        <taxon>Embryophyta</taxon>
        <taxon>Tracheophyta</taxon>
        <taxon>Spermatophyta</taxon>
        <taxon>Magnoliopsida</taxon>
        <taxon>Liliopsida</taxon>
        <taxon>Dioscoreales</taxon>
        <taxon>Dioscoreaceae</taxon>
        <taxon>Dioscorea</taxon>
    </lineage>
</organism>
<accession>A0A9D5DAT9</accession>
<evidence type="ECO:0000313" key="2">
    <source>
        <dbReference type="EMBL" id="KAJ0987669.1"/>
    </source>
</evidence>
<dbReference type="EMBL" id="JAGGNH010000001">
    <property type="protein sequence ID" value="KAJ0987669.1"/>
    <property type="molecule type" value="Genomic_DNA"/>
</dbReference>
<evidence type="ECO:0000256" key="1">
    <source>
        <dbReference type="SAM" id="MobiDB-lite"/>
    </source>
</evidence>
<sequence length="81" mass="8899">MGFSLTKDQSTSSTTSSAPLFPFGHVFLPDSHAAATCHTDWEKSNSLMMALTELMIHIMLSWTSLSLKMMAQVSRGSYPNT</sequence>
<reference evidence="2" key="1">
    <citation type="submission" date="2021-03" db="EMBL/GenBank/DDBJ databases">
        <authorList>
            <person name="Li Z."/>
            <person name="Yang C."/>
        </authorList>
    </citation>
    <scope>NUCLEOTIDE SEQUENCE</scope>
    <source>
        <strain evidence="2">Dzin_1.0</strain>
        <tissue evidence="2">Leaf</tissue>
    </source>
</reference>
<feature type="region of interest" description="Disordered" evidence="1">
    <location>
        <begin position="1"/>
        <end position="20"/>
    </location>
</feature>
<name>A0A9D5DAT9_9LILI</name>
<comment type="caution">
    <text evidence="2">The sequence shown here is derived from an EMBL/GenBank/DDBJ whole genome shotgun (WGS) entry which is preliminary data.</text>
</comment>